<feature type="repeat" description="RCC1" evidence="2">
    <location>
        <begin position="95"/>
        <end position="146"/>
    </location>
</feature>
<dbReference type="PRINTS" id="PR00633">
    <property type="entry name" value="RCCNDNSATION"/>
</dbReference>
<dbReference type="InterPro" id="IPR058923">
    <property type="entry name" value="RCC1-like_dom"/>
</dbReference>
<dbReference type="InterPro" id="IPR000408">
    <property type="entry name" value="Reg_chr_condens"/>
</dbReference>
<evidence type="ECO:0000313" key="4">
    <source>
        <dbReference type="EMBL" id="NDV32813.1"/>
    </source>
</evidence>
<name>A0A6B2L703_9EUKA</name>
<dbReference type="InterPro" id="IPR009091">
    <property type="entry name" value="RCC1/BLIP-II"/>
</dbReference>
<dbReference type="Gene3D" id="2.130.10.30">
    <property type="entry name" value="Regulator of chromosome condensation 1/beta-lactamase-inhibitor protein II"/>
    <property type="match status" value="2"/>
</dbReference>
<dbReference type="PROSITE" id="PS00626">
    <property type="entry name" value="RCC1_2"/>
    <property type="match status" value="1"/>
</dbReference>
<proteinExistence type="predicted"/>
<dbReference type="AlphaFoldDB" id="A0A6B2L703"/>
<reference evidence="4" key="1">
    <citation type="journal article" date="2020" name="J. Eukaryot. Microbiol.">
        <title>De novo Sequencing, Assembly and Annotation of the Transcriptome for the Free-Living Testate Amoeba Arcella intermedia.</title>
        <authorList>
            <person name="Ribeiro G.M."/>
            <person name="Porfirio-Sousa A.L."/>
            <person name="Maurer-Alcala X.X."/>
            <person name="Katz L.A."/>
            <person name="Lahr D.J.G."/>
        </authorList>
    </citation>
    <scope>NUCLEOTIDE SEQUENCE</scope>
</reference>
<evidence type="ECO:0000256" key="2">
    <source>
        <dbReference type="PROSITE-ProRule" id="PRU00235"/>
    </source>
</evidence>
<evidence type="ECO:0000256" key="1">
    <source>
        <dbReference type="ARBA" id="ARBA00022737"/>
    </source>
</evidence>
<feature type="domain" description="RCC1-like" evidence="3">
    <location>
        <begin position="44"/>
        <end position="351"/>
    </location>
</feature>
<dbReference type="Pfam" id="PF25390">
    <property type="entry name" value="WD40_RLD"/>
    <property type="match status" value="1"/>
</dbReference>
<keyword evidence="1" id="KW-0677">Repeat</keyword>
<evidence type="ECO:0000259" key="3">
    <source>
        <dbReference type="Pfam" id="PF25390"/>
    </source>
</evidence>
<feature type="repeat" description="RCC1" evidence="2">
    <location>
        <begin position="42"/>
        <end position="94"/>
    </location>
</feature>
<dbReference type="PROSITE" id="PS50012">
    <property type="entry name" value="RCC1_3"/>
    <property type="match status" value="4"/>
</dbReference>
<feature type="repeat" description="RCC1" evidence="2">
    <location>
        <begin position="197"/>
        <end position="248"/>
    </location>
</feature>
<dbReference type="PANTHER" id="PTHR22872">
    <property type="entry name" value="BTK-BINDING PROTEIN-RELATED"/>
    <property type="match status" value="1"/>
</dbReference>
<feature type="repeat" description="RCC1" evidence="2">
    <location>
        <begin position="147"/>
        <end position="196"/>
    </location>
</feature>
<dbReference type="InterPro" id="IPR051625">
    <property type="entry name" value="Signaling_Regulatory_Domain"/>
</dbReference>
<dbReference type="EMBL" id="GIBP01003844">
    <property type="protein sequence ID" value="NDV32813.1"/>
    <property type="molecule type" value="Transcribed_RNA"/>
</dbReference>
<organism evidence="4">
    <name type="scientific">Arcella intermedia</name>
    <dbReference type="NCBI Taxonomy" id="1963864"/>
    <lineage>
        <taxon>Eukaryota</taxon>
        <taxon>Amoebozoa</taxon>
        <taxon>Tubulinea</taxon>
        <taxon>Elardia</taxon>
        <taxon>Arcellinida</taxon>
        <taxon>Sphaerothecina</taxon>
        <taxon>Arcellidae</taxon>
        <taxon>Arcella</taxon>
    </lineage>
</organism>
<dbReference type="PROSITE" id="PS51257">
    <property type="entry name" value="PROKAR_LIPOPROTEIN"/>
    <property type="match status" value="1"/>
</dbReference>
<sequence>MSVKPTLVPSRALHHQNVIAVSCGAGHSFALVSPVEGDPTQNIVYSWGKCNFGQLGHGEEEVDKSSATHIVQLDNLGVVGLGAGDAYGLAVTHMGSVYSWGCGFGGGLGHGNESHLFSPKKIEALSPHVIRKVTAGKTHTLGLSDKGEVFVWGTNKSGQLGIGSNTGTSTPKRLGFDKIVREIACGESHTLILTEEGTVYGFGSNSKGQLGIPSQQTPQSNEPLPIKLEEPILNIGCGLNYSWAIDKNNHLWMWGDNIGGQLALIETPWDVPPHLVMLDNAPLQVKRVSGTQYATICESLQGTIYTWGELFLWQDTVKDRQKPLPQNCTPKESRIKRRVVDMASGCNHFVVALSLD</sequence>
<protein>
    <recommendedName>
        <fullName evidence="3">RCC1-like domain-containing protein</fullName>
    </recommendedName>
</protein>
<accession>A0A6B2L703</accession>
<dbReference type="SUPFAM" id="SSF50985">
    <property type="entry name" value="RCC1/BLIP-II"/>
    <property type="match status" value="1"/>
</dbReference>